<dbReference type="Pfam" id="PF00364">
    <property type="entry name" value="Biotin_lipoyl"/>
    <property type="match status" value="1"/>
</dbReference>
<reference evidence="3 4" key="1">
    <citation type="submission" date="2020-03" db="EMBL/GenBank/DDBJ databases">
        <title>Cyclobacterium plantarum sp. nov., a marine bacterium isolated from a coastal-marine wetland.</title>
        <authorList>
            <person name="Sanchez-Porro C."/>
            <person name="Ventosa A."/>
            <person name="Amoozegar M."/>
        </authorList>
    </citation>
    <scope>NUCLEOTIDE SEQUENCE [LARGE SCALE GENOMIC DNA]</scope>
    <source>
        <strain evidence="3 4">GBPx2</strain>
    </source>
</reference>
<name>A0ABX0H9Z1_9BACT</name>
<dbReference type="InterPro" id="IPR050709">
    <property type="entry name" value="Biotin_Carboxyl_Carrier/Decarb"/>
</dbReference>
<keyword evidence="1" id="KW-0092">Biotin</keyword>
<dbReference type="InterPro" id="IPR011053">
    <property type="entry name" value="Single_hybrid_motif"/>
</dbReference>
<dbReference type="PROSITE" id="PS00188">
    <property type="entry name" value="BIOTIN"/>
    <property type="match status" value="1"/>
</dbReference>
<dbReference type="SUPFAM" id="SSF51230">
    <property type="entry name" value="Single hybrid motif"/>
    <property type="match status" value="1"/>
</dbReference>
<comment type="caution">
    <text evidence="3">The sequence shown here is derived from an EMBL/GenBank/DDBJ whole genome shotgun (WGS) entry which is preliminary data.</text>
</comment>
<dbReference type="InterPro" id="IPR000089">
    <property type="entry name" value="Biotin_lipoyl"/>
</dbReference>
<dbReference type="Proteomes" id="UP000649799">
    <property type="component" value="Unassembled WGS sequence"/>
</dbReference>
<evidence type="ECO:0000256" key="1">
    <source>
        <dbReference type="ARBA" id="ARBA00023267"/>
    </source>
</evidence>
<dbReference type="CDD" id="cd06850">
    <property type="entry name" value="biotinyl_domain"/>
    <property type="match status" value="1"/>
</dbReference>
<dbReference type="PANTHER" id="PTHR45266:SF3">
    <property type="entry name" value="OXALOACETATE DECARBOXYLASE ALPHA CHAIN"/>
    <property type="match status" value="1"/>
</dbReference>
<evidence type="ECO:0000313" key="4">
    <source>
        <dbReference type="Proteomes" id="UP000649799"/>
    </source>
</evidence>
<dbReference type="Gene3D" id="2.40.50.100">
    <property type="match status" value="1"/>
</dbReference>
<keyword evidence="4" id="KW-1185">Reference proteome</keyword>
<evidence type="ECO:0000259" key="2">
    <source>
        <dbReference type="PROSITE" id="PS50968"/>
    </source>
</evidence>
<dbReference type="EMBL" id="JAANYN010000005">
    <property type="protein sequence ID" value="NHE57698.1"/>
    <property type="molecule type" value="Genomic_DNA"/>
</dbReference>
<protein>
    <submittedName>
        <fullName evidence="3">Acetyl-CoA carboxylase biotin carboxyl carrier protein subunit</fullName>
    </submittedName>
</protein>
<dbReference type="InterPro" id="IPR001882">
    <property type="entry name" value="Biotin_BS"/>
</dbReference>
<sequence length="163" mass="18250">MTLIKLNDQSFTINRVGEHYQIGEKKIRAIVHQKGENEFLIAYNHRMHHLILVEKSSQDEYHLSLNGLPCKASLKNAKALLLEKLGMQENTALKISSVNAPMPGMVLEIKVKAGDRVEKNDVLMVLEAMKMENTIKSPASGTINSIDVKEGEGVEKNQVLLQF</sequence>
<dbReference type="RefSeq" id="WP_166147458.1">
    <property type="nucleotide sequence ID" value="NZ_JAANYN010000005.1"/>
</dbReference>
<evidence type="ECO:0000313" key="3">
    <source>
        <dbReference type="EMBL" id="NHE57698.1"/>
    </source>
</evidence>
<dbReference type="PANTHER" id="PTHR45266">
    <property type="entry name" value="OXALOACETATE DECARBOXYLASE ALPHA CHAIN"/>
    <property type="match status" value="1"/>
</dbReference>
<feature type="domain" description="Lipoyl-binding" evidence="2">
    <location>
        <begin position="82"/>
        <end position="163"/>
    </location>
</feature>
<dbReference type="PROSITE" id="PS50968">
    <property type="entry name" value="BIOTINYL_LIPOYL"/>
    <property type="match status" value="1"/>
</dbReference>
<proteinExistence type="predicted"/>
<gene>
    <name evidence="3" type="ORF">G9Q97_12840</name>
</gene>
<accession>A0ABX0H9Z1</accession>
<organism evidence="3 4">
    <name type="scientific">Cyclobacterium plantarum</name>
    <dbReference type="NCBI Taxonomy" id="2716263"/>
    <lineage>
        <taxon>Bacteria</taxon>
        <taxon>Pseudomonadati</taxon>
        <taxon>Bacteroidota</taxon>
        <taxon>Cytophagia</taxon>
        <taxon>Cytophagales</taxon>
        <taxon>Cyclobacteriaceae</taxon>
        <taxon>Cyclobacterium</taxon>
    </lineage>
</organism>